<dbReference type="PANTHER" id="PTHR23501">
    <property type="entry name" value="MAJOR FACILITATOR SUPERFAMILY"/>
    <property type="match status" value="1"/>
</dbReference>
<evidence type="ECO:0000259" key="7">
    <source>
        <dbReference type="PROSITE" id="PS50850"/>
    </source>
</evidence>
<feature type="transmembrane region" description="Helical" evidence="6">
    <location>
        <begin position="261"/>
        <end position="282"/>
    </location>
</feature>
<feature type="domain" description="Major facilitator superfamily (MFS) profile" evidence="7">
    <location>
        <begin position="9"/>
        <end position="484"/>
    </location>
</feature>
<dbReference type="RefSeq" id="WP_074565901.1">
    <property type="nucleotide sequence ID" value="NZ_FNGX01000001.1"/>
</dbReference>
<dbReference type="Gene3D" id="1.20.1720.10">
    <property type="entry name" value="Multidrug resistance protein D"/>
    <property type="match status" value="1"/>
</dbReference>
<comment type="subcellular location">
    <subcellularLocation>
        <location evidence="1">Cell membrane</location>
        <topology evidence="1">Multi-pass membrane protein</topology>
    </subcellularLocation>
</comment>
<evidence type="ECO:0000256" key="1">
    <source>
        <dbReference type="ARBA" id="ARBA00004651"/>
    </source>
</evidence>
<feature type="transmembrane region" description="Helical" evidence="6">
    <location>
        <begin position="220"/>
        <end position="240"/>
    </location>
</feature>
<dbReference type="PROSITE" id="PS50850">
    <property type="entry name" value="MFS"/>
    <property type="match status" value="1"/>
</dbReference>
<dbReference type="GO" id="GO:0005886">
    <property type="term" value="C:plasma membrane"/>
    <property type="evidence" value="ECO:0007669"/>
    <property type="project" value="UniProtKB-SubCell"/>
</dbReference>
<feature type="transmembrane region" description="Helical" evidence="6">
    <location>
        <begin position="103"/>
        <end position="121"/>
    </location>
</feature>
<dbReference type="Pfam" id="PF07690">
    <property type="entry name" value="MFS_1"/>
    <property type="match status" value="1"/>
</dbReference>
<feature type="transmembrane region" description="Helical" evidence="6">
    <location>
        <begin position="44"/>
        <end position="62"/>
    </location>
</feature>
<accession>A0A1G9I4Z8</accession>
<evidence type="ECO:0000256" key="5">
    <source>
        <dbReference type="ARBA" id="ARBA00023136"/>
    </source>
</evidence>
<dbReference type="AlphaFoldDB" id="A0A1G9I4Z8"/>
<evidence type="ECO:0000256" key="4">
    <source>
        <dbReference type="ARBA" id="ARBA00022989"/>
    </source>
</evidence>
<feature type="transmembrane region" description="Helical" evidence="6">
    <location>
        <begin position="161"/>
        <end position="183"/>
    </location>
</feature>
<dbReference type="OrthoDB" id="9816041at2"/>
<name>A0A1G9I4Z8_STREI</name>
<feature type="transmembrane region" description="Helical" evidence="6">
    <location>
        <begin position="326"/>
        <end position="345"/>
    </location>
</feature>
<gene>
    <name evidence="8" type="ORF">SAMN05216400_0041</name>
</gene>
<sequence length="484" mass="52329">MTRKQIGLATIGLLLANFMGGLDTTLLNVALSQIVSDMHAVNEVGLLTLILLFTIAVTTVLWGKFAEKIGNKKAFVIATVIFVVASTIGGLASSIWLLIIARAFMGIGIGGMVSIPFIIYIDLYPKLTDRATALGWVTAFYAVATILGPIIGGVLVDNLGWRSVFFINVPFGILSIILLQQNYKEKMSSQQKSKVDIAGITLLILALSLLLYTITSISSLSLPIIIGLLILIGILTITFWKAEKSATDPILPPVLFTNWPYIAKSLLMTLVYGLTMAYSIYAPMWAQNILHTNATLAGGTQILSSILLILATRFTPGLFKRFNFKTIIQIGFLFVLLSAVIMSILPSSSPYWLLVFTGGLQGLGQGMIFPPAQVAFQEDVDSSIVGVATTFSLLIRTLGQTLVTSIYGVIYAQSVASGVDKSQGRVSLSDMNNLGTLNPSSVSTSLLHEMEKISHNGFHIIFIIALILVFIGAVVNQFSWQKNK</sequence>
<feature type="transmembrane region" description="Helical" evidence="6">
    <location>
        <begin position="133"/>
        <end position="155"/>
    </location>
</feature>
<keyword evidence="2" id="KW-0813">Transport</keyword>
<feature type="transmembrane region" description="Helical" evidence="6">
    <location>
        <begin position="457"/>
        <end position="475"/>
    </location>
</feature>
<protein>
    <submittedName>
        <fullName evidence="8">Major Facilitator Superfamily protein</fullName>
    </submittedName>
</protein>
<dbReference type="InterPro" id="IPR011701">
    <property type="entry name" value="MFS"/>
</dbReference>
<dbReference type="PANTHER" id="PTHR23501:SF191">
    <property type="entry name" value="VACUOLAR BASIC AMINO ACID TRANSPORTER 4"/>
    <property type="match status" value="1"/>
</dbReference>
<keyword evidence="5 6" id="KW-0472">Membrane</keyword>
<keyword evidence="3 6" id="KW-0812">Transmembrane</keyword>
<feature type="transmembrane region" description="Helical" evidence="6">
    <location>
        <begin position="294"/>
        <end position="314"/>
    </location>
</feature>
<dbReference type="SUPFAM" id="SSF103473">
    <property type="entry name" value="MFS general substrate transporter"/>
    <property type="match status" value="1"/>
</dbReference>
<feature type="transmembrane region" description="Helical" evidence="6">
    <location>
        <begin position="74"/>
        <end position="97"/>
    </location>
</feature>
<organism evidence="8 9">
    <name type="scientific">Streptococcus equinus</name>
    <name type="common">Streptococcus bovis</name>
    <dbReference type="NCBI Taxonomy" id="1335"/>
    <lineage>
        <taxon>Bacteria</taxon>
        <taxon>Bacillati</taxon>
        <taxon>Bacillota</taxon>
        <taxon>Bacilli</taxon>
        <taxon>Lactobacillales</taxon>
        <taxon>Streptococcaceae</taxon>
        <taxon>Streptococcus</taxon>
    </lineage>
</organism>
<dbReference type="InterPro" id="IPR020846">
    <property type="entry name" value="MFS_dom"/>
</dbReference>
<evidence type="ECO:0000313" key="8">
    <source>
        <dbReference type="EMBL" id="SDL20172.1"/>
    </source>
</evidence>
<dbReference type="Proteomes" id="UP000183162">
    <property type="component" value="Unassembled WGS sequence"/>
</dbReference>
<dbReference type="InterPro" id="IPR036259">
    <property type="entry name" value="MFS_trans_sf"/>
</dbReference>
<reference evidence="8 9" key="1">
    <citation type="submission" date="2016-10" db="EMBL/GenBank/DDBJ databases">
        <authorList>
            <person name="de Groot N.N."/>
        </authorList>
    </citation>
    <scope>NUCLEOTIDE SEQUENCE [LARGE SCALE GENOMIC DNA]</scope>
    <source>
        <strain evidence="8 9">Sb09</strain>
    </source>
</reference>
<dbReference type="EMBL" id="FNGX01000001">
    <property type="protein sequence ID" value="SDL20172.1"/>
    <property type="molecule type" value="Genomic_DNA"/>
</dbReference>
<dbReference type="GO" id="GO:0022857">
    <property type="term" value="F:transmembrane transporter activity"/>
    <property type="evidence" value="ECO:0007669"/>
    <property type="project" value="InterPro"/>
</dbReference>
<evidence type="ECO:0000313" key="9">
    <source>
        <dbReference type="Proteomes" id="UP000183162"/>
    </source>
</evidence>
<evidence type="ECO:0000256" key="2">
    <source>
        <dbReference type="ARBA" id="ARBA00022448"/>
    </source>
</evidence>
<dbReference type="Gene3D" id="1.20.1250.20">
    <property type="entry name" value="MFS general substrate transporter like domains"/>
    <property type="match status" value="1"/>
</dbReference>
<evidence type="ECO:0000256" key="6">
    <source>
        <dbReference type="SAM" id="Phobius"/>
    </source>
</evidence>
<feature type="transmembrane region" description="Helical" evidence="6">
    <location>
        <begin position="195"/>
        <end position="214"/>
    </location>
</feature>
<evidence type="ECO:0000256" key="3">
    <source>
        <dbReference type="ARBA" id="ARBA00022692"/>
    </source>
</evidence>
<proteinExistence type="predicted"/>
<keyword evidence="4 6" id="KW-1133">Transmembrane helix</keyword>